<evidence type="ECO:0000313" key="3">
    <source>
        <dbReference type="Proteomes" id="UP001153269"/>
    </source>
</evidence>
<accession>A0A9N7YIG2</accession>
<comment type="caution">
    <text evidence="2">The sequence shown here is derived from an EMBL/GenBank/DDBJ whole genome shotgun (WGS) entry which is preliminary data.</text>
</comment>
<proteinExistence type="predicted"/>
<evidence type="ECO:0000256" key="1">
    <source>
        <dbReference type="SAM" id="MobiDB-lite"/>
    </source>
</evidence>
<reference evidence="2" key="1">
    <citation type="submission" date="2020-03" db="EMBL/GenBank/DDBJ databases">
        <authorList>
            <person name="Weist P."/>
        </authorList>
    </citation>
    <scope>NUCLEOTIDE SEQUENCE</scope>
</reference>
<keyword evidence="3" id="KW-1185">Reference proteome</keyword>
<sequence>MFAFMPETEEQAADSETTLSVHVLEEIHIPRDPLPVEPRNHTVSGASRYQCGCQSLADIITVCTQKLVWTSVEQSAICGGFMYHCQVGDGVLRALLCLLCCVYQCARCRNVCSPTSDVTGGAERGNPNHATHLTSYRWRLTLDNDGKRVERVVLGEFQPSLRQPLNSGPAKKHLRGTAERLNPPPDPLDERGGSRNQQDGGGYECREVEARSPVGTSRLKEAQRLMITFRDEEGGGMMDGSCGRTPRQRHRLCLLVDTGRTRAASSSSPTRPHMAVIQPVPSCAGGAGQCGEFMEDVVEEEEGQGGLDPHMSVENSWVLIEGRPSEVLDPAAGAAGIRPW</sequence>
<dbReference type="AlphaFoldDB" id="A0A9N7YIG2"/>
<evidence type="ECO:0000313" key="2">
    <source>
        <dbReference type="EMBL" id="CAB1426661.1"/>
    </source>
</evidence>
<organism evidence="2 3">
    <name type="scientific">Pleuronectes platessa</name>
    <name type="common">European plaice</name>
    <dbReference type="NCBI Taxonomy" id="8262"/>
    <lineage>
        <taxon>Eukaryota</taxon>
        <taxon>Metazoa</taxon>
        <taxon>Chordata</taxon>
        <taxon>Craniata</taxon>
        <taxon>Vertebrata</taxon>
        <taxon>Euteleostomi</taxon>
        <taxon>Actinopterygii</taxon>
        <taxon>Neopterygii</taxon>
        <taxon>Teleostei</taxon>
        <taxon>Neoteleostei</taxon>
        <taxon>Acanthomorphata</taxon>
        <taxon>Carangaria</taxon>
        <taxon>Pleuronectiformes</taxon>
        <taxon>Pleuronectoidei</taxon>
        <taxon>Pleuronectidae</taxon>
        <taxon>Pleuronectes</taxon>
    </lineage>
</organism>
<feature type="region of interest" description="Disordered" evidence="1">
    <location>
        <begin position="160"/>
        <end position="212"/>
    </location>
</feature>
<name>A0A9N7YIG2_PLEPL</name>
<dbReference type="EMBL" id="CADEAL010000902">
    <property type="protein sequence ID" value="CAB1426661.1"/>
    <property type="molecule type" value="Genomic_DNA"/>
</dbReference>
<gene>
    <name evidence="2" type="ORF">PLEPLA_LOCUS14599</name>
</gene>
<protein>
    <submittedName>
        <fullName evidence="2">Uncharacterized protein</fullName>
    </submittedName>
</protein>
<dbReference type="Proteomes" id="UP001153269">
    <property type="component" value="Unassembled WGS sequence"/>
</dbReference>